<dbReference type="RefSeq" id="WP_012061994.1">
    <property type="nucleotide sequence ID" value="NC_009633.1"/>
</dbReference>
<organism evidence="2 3">
    <name type="scientific">Alkaliphilus metalliredigens (strain QYMF)</name>
    <dbReference type="NCBI Taxonomy" id="293826"/>
    <lineage>
        <taxon>Bacteria</taxon>
        <taxon>Bacillati</taxon>
        <taxon>Bacillota</taxon>
        <taxon>Clostridia</taxon>
        <taxon>Peptostreptococcales</taxon>
        <taxon>Natronincolaceae</taxon>
        <taxon>Alkaliphilus</taxon>
    </lineage>
</organism>
<name>A6TL83_ALKMQ</name>
<dbReference type="Pfam" id="PF05130">
    <property type="entry name" value="FlgN"/>
    <property type="match status" value="1"/>
</dbReference>
<dbReference type="HOGENOM" id="CLU_132586_1_1_9"/>
<keyword evidence="3" id="KW-1185">Reference proteome</keyword>
<dbReference type="eggNOG" id="COG3418">
    <property type="taxonomic scope" value="Bacteria"/>
</dbReference>
<gene>
    <name evidence="2" type="ordered locus">Amet_0726</name>
</gene>
<dbReference type="EMBL" id="CP000724">
    <property type="protein sequence ID" value="ABR46951.1"/>
    <property type="molecule type" value="Genomic_DNA"/>
</dbReference>
<dbReference type="STRING" id="293826.Amet_0726"/>
<proteinExistence type="predicted"/>
<evidence type="ECO:0000313" key="3">
    <source>
        <dbReference type="Proteomes" id="UP000001572"/>
    </source>
</evidence>
<dbReference type="KEGG" id="amt:Amet_0726"/>
<keyword evidence="1" id="KW-1005">Bacterial flagellum biogenesis</keyword>
<dbReference type="SUPFAM" id="SSF140566">
    <property type="entry name" value="FlgN-like"/>
    <property type="match status" value="1"/>
</dbReference>
<dbReference type="GO" id="GO:0044780">
    <property type="term" value="P:bacterial-type flagellum assembly"/>
    <property type="evidence" value="ECO:0007669"/>
    <property type="project" value="InterPro"/>
</dbReference>
<evidence type="ECO:0000256" key="1">
    <source>
        <dbReference type="ARBA" id="ARBA00022795"/>
    </source>
</evidence>
<reference evidence="3" key="1">
    <citation type="journal article" date="2016" name="Genome Announc.">
        <title>Complete genome sequence of Alkaliphilus metalliredigens strain QYMF, an alkaliphilic and metal-reducing bacterium isolated from borax-contaminated leachate ponds.</title>
        <authorList>
            <person name="Hwang C."/>
            <person name="Copeland A."/>
            <person name="Lucas S."/>
            <person name="Lapidus A."/>
            <person name="Barry K."/>
            <person name="Detter J.C."/>
            <person name="Glavina Del Rio T."/>
            <person name="Hammon N."/>
            <person name="Israni S."/>
            <person name="Dalin E."/>
            <person name="Tice H."/>
            <person name="Pitluck S."/>
            <person name="Chertkov O."/>
            <person name="Brettin T."/>
            <person name="Bruce D."/>
            <person name="Han C."/>
            <person name="Schmutz J."/>
            <person name="Larimer F."/>
            <person name="Land M.L."/>
            <person name="Hauser L."/>
            <person name="Kyrpides N."/>
            <person name="Mikhailova N."/>
            <person name="Ye Q."/>
            <person name="Zhou J."/>
            <person name="Richardson P."/>
            <person name="Fields M.W."/>
        </authorList>
    </citation>
    <scope>NUCLEOTIDE SEQUENCE [LARGE SCALE GENOMIC DNA]</scope>
    <source>
        <strain evidence="3">QYMF</strain>
    </source>
</reference>
<protein>
    <recommendedName>
        <fullName evidence="4">FlgN family protein</fullName>
    </recommendedName>
</protein>
<dbReference type="InterPro" id="IPR007809">
    <property type="entry name" value="FlgN-like"/>
</dbReference>
<dbReference type="AlphaFoldDB" id="A6TL83"/>
<dbReference type="InterPro" id="IPR036679">
    <property type="entry name" value="FlgN-like_sf"/>
</dbReference>
<evidence type="ECO:0008006" key="4">
    <source>
        <dbReference type="Google" id="ProtNLM"/>
    </source>
</evidence>
<sequence length="164" mass="19017">MSKSIEQLKEALIQENKMYEAVLEMAEEKTEVIVQGQVKELEKITELEQQYMAKMGAFEKVRRSIFANMSEELGIKEPTSVSELLLFLKEPVGEEIDTLRNNLLETIEGLTKVNERNEKLIHQSLEYIHFNLKIMTDSNGDGNEYGHKANEKQKTKTNFFDMRV</sequence>
<dbReference type="Gene3D" id="1.20.58.300">
    <property type="entry name" value="FlgN-like"/>
    <property type="match status" value="1"/>
</dbReference>
<evidence type="ECO:0000313" key="2">
    <source>
        <dbReference type="EMBL" id="ABR46951.1"/>
    </source>
</evidence>
<dbReference type="OrthoDB" id="1680765at2"/>
<accession>A6TL83</accession>
<dbReference type="Proteomes" id="UP000001572">
    <property type="component" value="Chromosome"/>
</dbReference>